<evidence type="ECO:0000256" key="1">
    <source>
        <dbReference type="ARBA" id="ARBA00022801"/>
    </source>
</evidence>
<feature type="domain" description="SMP-30/Gluconolactonase/LRE-like region" evidence="3">
    <location>
        <begin position="924"/>
        <end position="999"/>
    </location>
</feature>
<dbReference type="InterPro" id="IPR051262">
    <property type="entry name" value="SMP-30/CGR1_Lactonase"/>
</dbReference>
<sequence length="1007" mass="107225">MTNRLLLLAALATVASPVWAAPSRSAYETAPNDPRAVSVAGVRDGRADDSAALQGAIDTAAAKGGGGIVFVPSGRYRISRTIYLWPGVRVFGVGPTRPVIMLGDATPGFQRGIANMVIFAGAKRGEIPRVPFPPPGSVPFDATIADANPGTFYSALSNVDFVIGKGNPAAAAIRFHAAQHAYLSHIDFALGSGLAGIYQVANFASDLHFHGGRYGILTENPSPAWQFTLVDSTFDGQRDAAIREHQAGLTLVNVAMRNVPVGIDVDPGYGDWLWGKDVRFDHVAHAAIVISNEASAYTQIGFENALANATPVFARFRDSGKTVAGKTAAYRVTAFNHGLALPAPGEMGSIATVMKAEALRSLPPASPALPPLPGSALWVDVRTLGVKGDGVTDDTATIQSAIDRQRILYFPAGRYVVTDTLRLRPDSVLIGLHPSLTQITLPDRTPAFQGVGAAKAVIRSADGGAAIVSGLGIATGGINPRATGLLWTAGAGSFVEDVKFQGGHGTDLPDGTRFDPYNATHSGDPDPAKRWDAQYPSLWVTRGGGGTFANIWTPSTYAGAGMHVSDTETPGHVYELSSEHHVRTEISLDRVANWEFLAPQTEEEWGEGQDTVSLDIRNSRNILIANYHGYRVTRSIKPAASAVRLYNSADIRFRNVHVNAESGIGTCDEQGCFTYLRASKYPYSDAIQDVTHGIAVREREFATLDIPAAPAPVAPSVYPAGATVEKLADGFHSISGAAAAADGTLYFVDHRQQRIYGWSAGRKLSVVQDNALDPVNLAVSASGDLMVLSSDGGEGTVYSFTPGAPDGAVTVIPPSDAPVPPGAMTVLPVNYWNNGEFKDQLDPLTLRYTTLAEMFARDMALPKTRHYVSPDGSLVMPAYRTVRQGPPDFRGWRFSDPLDAYGFVTAASGKRVFVSNESEDRTYSGLLGARREITDLRPFAERGGESVAVGADGRVYVANGQVFVYGSSGEQLGRIDVPERPLQLVFGGADKRTLFILTHHALYGVRI</sequence>
<dbReference type="GO" id="GO:0016787">
    <property type="term" value="F:hydrolase activity"/>
    <property type="evidence" value="ECO:0007669"/>
    <property type="project" value="UniProtKB-KW"/>
</dbReference>
<dbReference type="InterPro" id="IPR013658">
    <property type="entry name" value="SGL"/>
</dbReference>
<evidence type="ECO:0000259" key="3">
    <source>
        <dbReference type="Pfam" id="PF08450"/>
    </source>
</evidence>
<dbReference type="InterPro" id="IPR011050">
    <property type="entry name" value="Pectin_lyase_fold/virulence"/>
</dbReference>
<dbReference type="Gene3D" id="2.160.20.10">
    <property type="entry name" value="Single-stranded right-handed beta-helix, Pectin lyase-like"/>
    <property type="match status" value="2"/>
</dbReference>
<reference evidence="5 6" key="1">
    <citation type="submission" date="2024-05" db="EMBL/GenBank/DDBJ databases">
        <authorList>
            <person name="Liu Q."/>
            <person name="Xin Y.-H."/>
        </authorList>
    </citation>
    <scope>NUCLEOTIDE SEQUENCE [LARGE SCALE GENOMIC DNA]</scope>
    <source>
        <strain evidence="5 6">CGMCC 1.10181</strain>
    </source>
</reference>
<dbReference type="Pfam" id="PF12708">
    <property type="entry name" value="Pect-lyase_RHGA_epim"/>
    <property type="match status" value="2"/>
</dbReference>
<dbReference type="EMBL" id="JBDIME010000006">
    <property type="protein sequence ID" value="MEN2789887.1"/>
    <property type="molecule type" value="Genomic_DNA"/>
</dbReference>
<feature type="signal peptide" evidence="2">
    <location>
        <begin position="1"/>
        <end position="20"/>
    </location>
</feature>
<dbReference type="RefSeq" id="WP_343891325.1">
    <property type="nucleotide sequence ID" value="NZ_BAAAEH010000040.1"/>
</dbReference>
<dbReference type="PANTHER" id="PTHR47572:SF4">
    <property type="entry name" value="LACTONASE DRP35"/>
    <property type="match status" value="1"/>
</dbReference>
<evidence type="ECO:0000259" key="4">
    <source>
        <dbReference type="Pfam" id="PF12708"/>
    </source>
</evidence>
<evidence type="ECO:0000313" key="5">
    <source>
        <dbReference type="EMBL" id="MEN2789887.1"/>
    </source>
</evidence>
<keyword evidence="1 5" id="KW-0378">Hydrolase</keyword>
<evidence type="ECO:0000313" key="6">
    <source>
        <dbReference type="Proteomes" id="UP001419910"/>
    </source>
</evidence>
<dbReference type="Gene3D" id="2.120.10.30">
    <property type="entry name" value="TolB, C-terminal domain"/>
    <property type="match status" value="2"/>
</dbReference>
<dbReference type="SUPFAM" id="SSF51126">
    <property type="entry name" value="Pectin lyase-like"/>
    <property type="match status" value="2"/>
</dbReference>
<dbReference type="PANTHER" id="PTHR47572">
    <property type="entry name" value="LIPOPROTEIN-RELATED"/>
    <property type="match status" value="1"/>
</dbReference>
<accession>A0ABU9Y296</accession>
<feature type="chain" id="PRO_5045098914" evidence="2">
    <location>
        <begin position="21"/>
        <end position="1007"/>
    </location>
</feature>
<proteinExistence type="predicted"/>
<protein>
    <submittedName>
        <fullName evidence="5">Glycosyl hydrolase family 28-related protein</fullName>
    </submittedName>
</protein>
<dbReference type="InterPro" id="IPR024535">
    <property type="entry name" value="RHGA/B-epi-like_pectate_lyase"/>
</dbReference>
<feature type="domain" description="Rhamnogalacturonase A/B/Epimerase-like pectate lyase" evidence="4">
    <location>
        <begin position="43"/>
        <end position="264"/>
    </location>
</feature>
<keyword evidence="2" id="KW-0732">Signal</keyword>
<evidence type="ECO:0000256" key="2">
    <source>
        <dbReference type="SAM" id="SignalP"/>
    </source>
</evidence>
<name>A0ABU9Y296_9SPHN</name>
<keyword evidence="6" id="KW-1185">Reference proteome</keyword>
<comment type="caution">
    <text evidence="5">The sequence shown here is derived from an EMBL/GenBank/DDBJ whole genome shotgun (WGS) entry which is preliminary data.</text>
</comment>
<dbReference type="Pfam" id="PF08450">
    <property type="entry name" value="SGL"/>
    <property type="match status" value="1"/>
</dbReference>
<dbReference type="SUPFAM" id="SSF63829">
    <property type="entry name" value="Calcium-dependent phosphotriesterase"/>
    <property type="match status" value="1"/>
</dbReference>
<gene>
    <name evidence="5" type="ORF">ABC974_09640</name>
</gene>
<dbReference type="Proteomes" id="UP001419910">
    <property type="component" value="Unassembled WGS sequence"/>
</dbReference>
<organism evidence="5 6">
    <name type="scientific">Sphingomonas oligophenolica</name>
    <dbReference type="NCBI Taxonomy" id="301154"/>
    <lineage>
        <taxon>Bacteria</taxon>
        <taxon>Pseudomonadati</taxon>
        <taxon>Pseudomonadota</taxon>
        <taxon>Alphaproteobacteria</taxon>
        <taxon>Sphingomonadales</taxon>
        <taxon>Sphingomonadaceae</taxon>
        <taxon>Sphingomonas</taxon>
    </lineage>
</organism>
<dbReference type="InterPro" id="IPR011042">
    <property type="entry name" value="6-blade_b-propeller_TolB-like"/>
</dbReference>
<feature type="domain" description="Rhamnogalacturonase A/B/Epimerase-like pectate lyase" evidence="4">
    <location>
        <begin position="378"/>
        <end position="444"/>
    </location>
</feature>
<dbReference type="InterPro" id="IPR012334">
    <property type="entry name" value="Pectin_lyas_fold"/>
</dbReference>